<name>A0A0F9L3Q6_9ZZZZ</name>
<evidence type="ECO:0000313" key="1">
    <source>
        <dbReference type="EMBL" id="KKM45162.1"/>
    </source>
</evidence>
<dbReference type="AlphaFoldDB" id="A0A0F9L3Q6"/>
<reference evidence="1" key="1">
    <citation type="journal article" date="2015" name="Nature">
        <title>Complex archaea that bridge the gap between prokaryotes and eukaryotes.</title>
        <authorList>
            <person name="Spang A."/>
            <person name="Saw J.H."/>
            <person name="Jorgensen S.L."/>
            <person name="Zaremba-Niedzwiedzka K."/>
            <person name="Martijn J."/>
            <person name="Lind A.E."/>
            <person name="van Eijk R."/>
            <person name="Schleper C."/>
            <person name="Guy L."/>
            <person name="Ettema T.J."/>
        </authorList>
    </citation>
    <scope>NUCLEOTIDE SEQUENCE</scope>
</reference>
<protein>
    <submittedName>
        <fullName evidence="1">Uncharacterized protein</fullName>
    </submittedName>
</protein>
<sequence length="107" mass="12760">MARLLRKKTIQKKRWNFIQNINIDVAISNNENYTEWYYDLWKERIIDRQALLKIDKSFESVPKRARRQPEDHFDILKAQLNALVSIGFSAVECHYKRGVFAIYGGKK</sequence>
<organism evidence="1">
    <name type="scientific">marine sediment metagenome</name>
    <dbReference type="NCBI Taxonomy" id="412755"/>
    <lineage>
        <taxon>unclassified sequences</taxon>
        <taxon>metagenomes</taxon>
        <taxon>ecological metagenomes</taxon>
    </lineage>
</organism>
<dbReference type="EMBL" id="LAZR01012063">
    <property type="protein sequence ID" value="KKM45162.1"/>
    <property type="molecule type" value="Genomic_DNA"/>
</dbReference>
<gene>
    <name evidence="1" type="ORF">LCGC14_1561210</name>
</gene>
<proteinExistence type="predicted"/>
<comment type="caution">
    <text evidence="1">The sequence shown here is derived from an EMBL/GenBank/DDBJ whole genome shotgun (WGS) entry which is preliminary data.</text>
</comment>
<accession>A0A0F9L3Q6</accession>